<reference evidence="1 2" key="1">
    <citation type="submission" date="2016-03" db="EMBL/GenBank/DDBJ databases">
        <title>Whole genome sequencing of Grifola frondosa 9006-11.</title>
        <authorList>
            <person name="Min B."/>
            <person name="Park H."/>
            <person name="Kim J.-G."/>
            <person name="Cho H."/>
            <person name="Oh Y.-L."/>
            <person name="Kong W.-S."/>
            <person name="Choi I.-G."/>
        </authorList>
    </citation>
    <scope>NUCLEOTIDE SEQUENCE [LARGE SCALE GENOMIC DNA]</scope>
    <source>
        <strain evidence="1 2">9006-11</strain>
    </source>
</reference>
<protein>
    <submittedName>
        <fullName evidence="1">Uncharacterized protein</fullName>
    </submittedName>
</protein>
<dbReference type="AlphaFoldDB" id="A0A1C7MIQ7"/>
<comment type="caution">
    <text evidence="1">The sequence shown here is derived from an EMBL/GenBank/DDBJ whole genome shotgun (WGS) entry which is preliminary data.</text>
</comment>
<organism evidence="1 2">
    <name type="scientific">Grifola frondosa</name>
    <name type="common">Maitake</name>
    <name type="synonym">Polyporus frondosus</name>
    <dbReference type="NCBI Taxonomy" id="5627"/>
    <lineage>
        <taxon>Eukaryota</taxon>
        <taxon>Fungi</taxon>
        <taxon>Dikarya</taxon>
        <taxon>Basidiomycota</taxon>
        <taxon>Agaricomycotina</taxon>
        <taxon>Agaricomycetes</taxon>
        <taxon>Polyporales</taxon>
        <taxon>Grifolaceae</taxon>
        <taxon>Grifola</taxon>
    </lineage>
</organism>
<dbReference type="EMBL" id="LUGG01000003">
    <property type="protein sequence ID" value="OBZ76742.1"/>
    <property type="molecule type" value="Genomic_DNA"/>
</dbReference>
<dbReference type="Proteomes" id="UP000092993">
    <property type="component" value="Unassembled WGS sequence"/>
</dbReference>
<sequence length="163" mass="18770">MADLPRNQSFLSLPAAIPSMQCPRREDYHRLWPSHPTIVTENHSYGRAYLPDTWVLAYTPPKHIAVGQHFTCKPKESVDAIATFFDITIVEICTLEHFFVEFVAIVYPANNRTYYGYLRVHVSQADLGFFTTIRHCLFQSHLINTIGLRTRALARITEEEETS</sequence>
<keyword evidence="2" id="KW-1185">Reference proteome</keyword>
<proteinExistence type="predicted"/>
<evidence type="ECO:0000313" key="1">
    <source>
        <dbReference type="EMBL" id="OBZ76742.1"/>
    </source>
</evidence>
<gene>
    <name evidence="1" type="ORF">A0H81_03692</name>
</gene>
<evidence type="ECO:0000313" key="2">
    <source>
        <dbReference type="Proteomes" id="UP000092993"/>
    </source>
</evidence>
<name>A0A1C7MIQ7_GRIFR</name>
<accession>A0A1C7MIQ7</accession>